<name>A0A0E0N6Q6_ORYRU</name>
<dbReference type="EnsemblPlants" id="ORUFI01G45050.1">
    <property type="protein sequence ID" value="ORUFI01G45050.1"/>
    <property type="gene ID" value="ORUFI01G45050"/>
</dbReference>
<dbReference type="Proteomes" id="UP000008022">
    <property type="component" value="Unassembled WGS sequence"/>
</dbReference>
<evidence type="ECO:0000256" key="1">
    <source>
        <dbReference type="SAM" id="MobiDB-lite"/>
    </source>
</evidence>
<evidence type="ECO:0000313" key="3">
    <source>
        <dbReference type="Proteomes" id="UP000008022"/>
    </source>
</evidence>
<protein>
    <submittedName>
        <fullName evidence="2">Uncharacterized protein</fullName>
    </submittedName>
</protein>
<dbReference type="Gramene" id="ORUFI01G45050.1">
    <property type="protein sequence ID" value="ORUFI01G45050.1"/>
    <property type="gene ID" value="ORUFI01G45050"/>
</dbReference>
<reference evidence="3" key="1">
    <citation type="submission" date="2013-06" db="EMBL/GenBank/DDBJ databases">
        <authorList>
            <person name="Zhao Q."/>
        </authorList>
    </citation>
    <scope>NUCLEOTIDE SEQUENCE</scope>
    <source>
        <strain evidence="3">cv. W1943</strain>
    </source>
</reference>
<keyword evidence="3" id="KW-1185">Reference proteome</keyword>
<dbReference type="HOGENOM" id="CLU_134066_0_0_1"/>
<accession>A0A0E0N6Q6</accession>
<sequence length="114" mass="13130">MDRRNNQVVSWGTGFVAAFELYDKYPEIETAMKIQDYLTASPADFFSTISMGIDNVMRYKKETALQQMRRSHGKKRGAKGETGTVHIHSHKQSIIKPCLRLLADNFYSRRDIQS</sequence>
<reference evidence="2" key="2">
    <citation type="submission" date="2015-06" db="UniProtKB">
        <authorList>
            <consortium name="EnsemblPlants"/>
        </authorList>
    </citation>
    <scope>IDENTIFICATION</scope>
</reference>
<organism evidence="2 3">
    <name type="scientific">Oryza rufipogon</name>
    <name type="common">Brownbeard rice</name>
    <name type="synonym">Asian wild rice</name>
    <dbReference type="NCBI Taxonomy" id="4529"/>
    <lineage>
        <taxon>Eukaryota</taxon>
        <taxon>Viridiplantae</taxon>
        <taxon>Streptophyta</taxon>
        <taxon>Embryophyta</taxon>
        <taxon>Tracheophyta</taxon>
        <taxon>Spermatophyta</taxon>
        <taxon>Magnoliopsida</taxon>
        <taxon>Liliopsida</taxon>
        <taxon>Poales</taxon>
        <taxon>Poaceae</taxon>
        <taxon>BOP clade</taxon>
        <taxon>Oryzoideae</taxon>
        <taxon>Oryzeae</taxon>
        <taxon>Oryzinae</taxon>
        <taxon>Oryza</taxon>
    </lineage>
</organism>
<dbReference type="AlphaFoldDB" id="A0A0E0N6Q6"/>
<evidence type="ECO:0000313" key="2">
    <source>
        <dbReference type="EnsemblPlants" id="ORUFI01G45050.1"/>
    </source>
</evidence>
<feature type="region of interest" description="Disordered" evidence="1">
    <location>
        <begin position="68"/>
        <end position="89"/>
    </location>
</feature>
<proteinExistence type="predicted"/>